<dbReference type="GO" id="GO:0016757">
    <property type="term" value="F:glycosyltransferase activity"/>
    <property type="evidence" value="ECO:0007669"/>
    <property type="project" value="InterPro"/>
</dbReference>
<sequence>MHLLPVSSWPMHFRYRISPRLVWVLGAFSLFYTLTLLYCRSTSYRDPSSVFFDPSRAYGHQYSAHRAAQAEEYITSISRSGRHKVDHDEPPLICLGIATVARRGTQYVRTTVGSLFAGLSQDERDSIFFDFLIGHTDPAKHPVFAEHWLDVLPDRILQYPNDTAELDQLRIWEEGGWYRNKSIHDYRYLLEDCFDTGAHYIAMVEDDTLAVEGWFRRLLNALTLIRLKKDGARSGQHWLYLRLFYTDDLLGWNSEQWPTYLFWSFDVWVFLLTVLLTTRRRFPSQLEFFTNEVVAVIALVCIPAMIILVFLAGKQTTMPMRPGVQEMNKYGCCSQGFVFPRDVVPHVLDKLRIETKGLVDMQIEKIADAGGFVRWAIVPPVLQHMGATSSKGYGFDDNARRIWSFRFEEYPYD</sequence>
<evidence type="ECO:0000313" key="2">
    <source>
        <dbReference type="EMBL" id="OAP65657.1"/>
    </source>
</evidence>
<dbReference type="GeneID" id="30005799"/>
<reference evidence="2 3" key="1">
    <citation type="submission" date="2016-04" db="EMBL/GenBank/DDBJ databases">
        <title>Draft genome of Fonsecaea erecta CBS 125763.</title>
        <authorList>
            <person name="Weiss V.A."/>
            <person name="Vicente V.A."/>
            <person name="Raittz R.T."/>
            <person name="Moreno L.F."/>
            <person name="De Souza E.M."/>
            <person name="Pedrosa F.O."/>
            <person name="Steffens M.B."/>
            <person name="Faoro H."/>
            <person name="Tadra-Sfeir M.Z."/>
            <person name="Najafzadeh M.J."/>
            <person name="Felipe M.S."/>
            <person name="Teixeira M."/>
            <person name="Sun J."/>
            <person name="Xi L."/>
            <person name="Gomes R."/>
            <person name="De Azevedo C.M."/>
            <person name="Salgado C.G."/>
            <person name="Da Silva M.B."/>
            <person name="Nascimento M.F."/>
            <person name="Queiroz-Telles F."/>
            <person name="Attili D.S."/>
            <person name="Gorbushina A."/>
        </authorList>
    </citation>
    <scope>NUCLEOTIDE SEQUENCE [LARGE SCALE GENOMIC DNA]</scope>
    <source>
        <strain evidence="2 3">CBS 125763</strain>
    </source>
</reference>
<dbReference type="GO" id="GO:0006506">
    <property type="term" value="P:GPI anchor biosynthetic process"/>
    <property type="evidence" value="ECO:0007669"/>
    <property type="project" value="InterPro"/>
</dbReference>
<evidence type="ECO:0000313" key="3">
    <source>
        <dbReference type="Proteomes" id="UP000078343"/>
    </source>
</evidence>
<dbReference type="RefSeq" id="XP_018699024.1">
    <property type="nucleotide sequence ID" value="XM_018833145.1"/>
</dbReference>
<dbReference type="GO" id="GO:0000139">
    <property type="term" value="C:Golgi membrane"/>
    <property type="evidence" value="ECO:0007669"/>
    <property type="project" value="InterPro"/>
</dbReference>
<organism evidence="2 3">
    <name type="scientific">Fonsecaea erecta</name>
    <dbReference type="NCBI Taxonomy" id="1367422"/>
    <lineage>
        <taxon>Eukaryota</taxon>
        <taxon>Fungi</taxon>
        <taxon>Dikarya</taxon>
        <taxon>Ascomycota</taxon>
        <taxon>Pezizomycotina</taxon>
        <taxon>Eurotiomycetes</taxon>
        <taxon>Chaetothyriomycetidae</taxon>
        <taxon>Chaetothyriales</taxon>
        <taxon>Herpotrichiellaceae</taxon>
        <taxon>Fonsecaea</taxon>
    </lineage>
</organism>
<keyword evidence="1" id="KW-0472">Membrane</keyword>
<dbReference type="OrthoDB" id="2016523at2759"/>
<dbReference type="InterPro" id="IPR029675">
    <property type="entry name" value="PGAP4"/>
</dbReference>
<accession>A0A179A0Y8</accession>
<dbReference type="EMBL" id="LVYI01000001">
    <property type="protein sequence ID" value="OAP65657.1"/>
    <property type="molecule type" value="Genomic_DNA"/>
</dbReference>
<dbReference type="CDD" id="cd22189">
    <property type="entry name" value="PGAP4-like_fungal"/>
    <property type="match status" value="1"/>
</dbReference>
<protein>
    <recommendedName>
        <fullName evidence="4">Integral membrane protein</fullName>
    </recommendedName>
</protein>
<keyword evidence="1" id="KW-1133">Transmembrane helix</keyword>
<proteinExistence type="predicted"/>
<feature type="transmembrane region" description="Helical" evidence="1">
    <location>
        <begin position="293"/>
        <end position="312"/>
    </location>
</feature>
<keyword evidence="1" id="KW-0812">Transmembrane</keyword>
<feature type="transmembrane region" description="Helical" evidence="1">
    <location>
        <begin position="260"/>
        <end position="278"/>
    </location>
</feature>
<dbReference type="PANTHER" id="PTHR31410:SF1">
    <property type="entry name" value="POST-GPI ATTACHMENT TO PROTEINS FACTOR 4"/>
    <property type="match status" value="1"/>
</dbReference>
<name>A0A179A0Y8_9EURO</name>
<keyword evidence="3" id="KW-1185">Reference proteome</keyword>
<feature type="transmembrane region" description="Helical" evidence="1">
    <location>
        <begin position="20"/>
        <end position="39"/>
    </location>
</feature>
<dbReference type="AlphaFoldDB" id="A0A179A0Y8"/>
<dbReference type="Proteomes" id="UP000078343">
    <property type="component" value="Unassembled WGS sequence"/>
</dbReference>
<evidence type="ECO:0008006" key="4">
    <source>
        <dbReference type="Google" id="ProtNLM"/>
    </source>
</evidence>
<comment type="caution">
    <text evidence="2">The sequence shown here is derived from an EMBL/GenBank/DDBJ whole genome shotgun (WGS) entry which is preliminary data.</text>
</comment>
<gene>
    <name evidence="2" type="ORF">AYL99_01629</name>
</gene>
<evidence type="ECO:0000256" key="1">
    <source>
        <dbReference type="SAM" id="Phobius"/>
    </source>
</evidence>
<dbReference type="PANTHER" id="PTHR31410">
    <property type="entry name" value="TRANSMEMBRANE PROTEIN 246"/>
    <property type="match status" value="1"/>
</dbReference>